<protein>
    <submittedName>
        <fullName evidence="2">DUF445 domain-containing protein</fullName>
    </submittedName>
</protein>
<dbReference type="PANTHER" id="PTHR38442:SF1">
    <property type="entry name" value="INNER MEMBRANE PROTEIN"/>
    <property type="match status" value="1"/>
</dbReference>
<dbReference type="InterPro" id="IPR007383">
    <property type="entry name" value="DUF445"/>
</dbReference>
<keyword evidence="3" id="KW-1185">Reference proteome</keyword>
<keyword evidence="1" id="KW-1133">Transmembrane helix</keyword>
<feature type="transmembrane region" description="Helical" evidence="1">
    <location>
        <begin position="30"/>
        <end position="56"/>
    </location>
</feature>
<dbReference type="PANTHER" id="PTHR38442">
    <property type="entry name" value="INNER MEMBRANE PROTEIN-RELATED"/>
    <property type="match status" value="1"/>
</dbReference>
<accession>A0ABW5PH69</accession>
<dbReference type="Proteomes" id="UP001597541">
    <property type="component" value="Unassembled WGS sequence"/>
</dbReference>
<dbReference type="EMBL" id="JBHUME010000009">
    <property type="protein sequence ID" value="MFD2613918.1"/>
    <property type="molecule type" value="Genomic_DNA"/>
</dbReference>
<organism evidence="2 3">
    <name type="scientific">Paenibacillus gansuensis</name>
    <dbReference type="NCBI Taxonomy" id="306542"/>
    <lineage>
        <taxon>Bacteria</taxon>
        <taxon>Bacillati</taxon>
        <taxon>Bacillota</taxon>
        <taxon>Bacilli</taxon>
        <taxon>Bacillales</taxon>
        <taxon>Paenibacillaceae</taxon>
        <taxon>Paenibacillus</taxon>
    </lineage>
</organism>
<comment type="caution">
    <text evidence="2">The sequence shown here is derived from an EMBL/GenBank/DDBJ whole genome shotgun (WGS) entry which is preliminary data.</text>
</comment>
<feature type="transmembrane region" description="Helical" evidence="1">
    <location>
        <begin position="390"/>
        <end position="412"/>
    </location>
</feature>
<evidence type="ECO:0000313" key="2">
    <source>
        <dbReference type="EMBL" id="MFD2613918.1"/>
    </source>
</evidence>
<evidence type="ECO:0000256" key="1">
    <source>
        <dbReference type="SAM" id="Phobius"/>
    </source>
</evidence>
<dbReference type="RefSeq" id="WP_377604201.1">
    <property type="nucleotide sequence ID" value="NZ_JBHUME010000009.1"/>
</dbReference>
<reference evidence="3" key="1">
    <citation type="journal article" date="2019" name="Int. J. Syst. Evol. Microbiol.">
        <title>The Global Catalogue of Microorganisms (GCM) 10K type strain sequencing project: providing services to taxonomists for standard genome sequencing and annotation.</title>
        <authorList>
            <consortium name="The Broad Institute Genomics Platform"/>
            <consortium name="The Broad Institute Genome Sequencing Center for Infectious Disease"/>
            <person name="Wu L."/>
            <person name="Ma J."/>
        </authorList>
    </citation>
    <scope>NUCLEOTIDE SEQUENCE [LARGE SCALE GENOMIC DNA]</scope>
    <source>
        <strain evidence="3">KCTC 3950</strain>
    </source>
</reference>
<proteinExistence type="predicted"/>
<keyword evidence="1" id="KW-0472">Membrane</keyword>
<dbReference type="Pfam" id="PF04286">
    <property type="entry name" value="DUF445"/>
    <property type="match status" value="1"/>
</dbReference>
<evidence type="ECO:0000313" key="3">
    <source>
        <dbReference type="Proteomes" id="UP001597541"/>
    </source>
</evidence>
<keyword evidence="1" id="KW-0812">Transmembrane</keyword>
<sequence length="413" mass="45345">MSTNKRIAGASLGVMAAGFAVTIPYDQHAAVALLQGGFEAGLVGGLADWFAVTALFRKPLGLPIPHTALLPKNRGRVIEALTNAVENEFLSKESIKSKLGVFRLEDKLFTVLEAKLPEISRLTAGAAAHLLRSLPMDKLVPVIAAQLENKLKNVDSADVLGWVRTALSGQGYEDKALDFLLDRAEGVVMTESFRLDMGKLAVNALGSVQLSGVMQFALNAFVGFNGEDKLGSILQNVVISAVRDMRTNELNPMRMRALGEVRTLIDDLPAQASLRQALEEGRERLLTSGILEEKLSEWLVEIQTAALSWVEKETFAEEWVEPALSKLISGYKNDPAVLEKLRNWLMEQTSRLIEQNHSKIGQLVKENLDKFDNDTLIEMMEDKIGKDLQWIRVNGAVCGFLIGLVLTGIQLLT</sequence>
<gene>
    <name evidence="2" type="ORF">ACFSUF_16000</name>
</gene>
<name>A0ABW5PH69_9BACL</name>